<dbReference type="GO" id="GO:0008373">
    <property type="term" value="F:sialyltransferase activity"/>
    <property type="evidence" value="ECO:0007669"/>
    <property type="project" value="InterPro"/>
</dbReference>
<evidence type="ECO:0000256" key="7">
    <source>
        <dbReference type="ARBA" id="ARBA00023136"/>
    </source>
</evidence>
<comment type="caution">
    <text evidence="9">The sequence shown here is derived from an EMBL/GenBank/DDBJ whole genome shotgun (WGS) entry which is preliminary data.</text>
</comment>
<proteinExistence type="predicted"/>
<gene>
    <name evidence="9" type="ORF">FOE67_03550</name>
</gene>
<keyword evidence="8" id="KW-0325">Glycoprotein</keyword>
<dbReference type="Pfam" id="PF00777">
    <property type="entry name" value="Glyco_transf_29"/>
    <property type="match status" value="1"/>
</dbReference>
<dbReference type="InterPro" id="IPR001675">
    <property type="entry name" value="Glyco_trans_29"/>
</dbReference>
<keyword evidence="7" id="KW-0472">Membrane</keyword>
<evidence type="ECO:0000256" key="2">
    <source>
        <dbReference type="ARBA" id="ARBA00004308"/>
    </source>
</evidence>
<evidence type="ECO:0000313" key="10">
    <source>
        <dbReference type="Proteomes" id="UP000530234"/>
    </source>
</evidence>
<dbReference type="Proteomes" id="UP000530234">
    <property type="component" value="Unassembled WGS sequence"/>
</dbReference>
<reference evidence="10" key="1">
    <citation type="submission" date="2019-10" db="EMBL/GenBank/DDBJ databases">
        <title>Streptomyces sp. nov., a novel actinobacterium isolated from alkaline environment.</title>
        <authorList>
            <person name="Golinska P."/>
        </authorList>
    </citation>
    <scope>NUCLEOTIDE SEQUENCE [LARGE SCALE GENOMIC DNA]</scope>
    <source>
        <strain evidence="10">DSM 42108</strain>
    </source>
</reference>
<evidence type="ECO:0000256" key="6">
    <source>
        <dbReference type="ARBA" id="ARBA00022989"/>
    </source>
</evidence>
<evidence type="ECO:0000256" key="3">
    <source>
        <dbReference type="ARBA" id="ARBA00022676"/>
    </source>
</evidence>
<dbReference type="GO" id="GO:0016020">
    <property type="term" value="C:membrane"/>
    <property type="evidence" value="ECO:0007669"/>
    <property type="project" value="UniProtKB-SubCell"/>
</dbReference>
<organism evidence="9 10">
    <name type="scientific">Streptomyces calidiresistens</name>
    <dbReference type="NCBI Taxonomy" id="1485586"/>
    <lineage>
        <taxon>Bacteria</taxon>
        <taxon>Bacillati</taxon>
        <taxon>Actinomycetota</taxon>
        <taxon>Actinomycetes</taxon>
        <taxon>Kitasatosporales</taxon>
        <taxon>Streptomycetaceae</taxon>
        <taxon>Streptomyces</taxon>
    </lineage>
</organism>
<comment type="subcellular location">
    <subcellularLocation>
        <location evidence="2">Endomembrane system</location>
    </subcellularLocation>
    <subcellularLocation>
        <location evidence="1">Membrane</location>
        <topology evidence="1">Single-pass membrane protein</topology>
    </subcellularLocation>
</comment>
<evidence type="ECO:0000256" key="5">
    <source>
        <dbReference type="ARBA" id="ARBA00022692"/>
    </source>
</evidence>
<keyword evidence="5" id="KW-0812">Transmembrane</keyword>
<name>A0A7W3XVC3_9ACTN</name>
<keyword evidence="10" id="KW-1185">Reference proteome</keyword>
<dbReference type="InterPro" id="IPR038578">
    <property type="entry name" value="GT29-like_sf"/>
</dbReference>
<sequence length="260" mass="29708">MTAEDRPLGELSEALTAVIDHRPPAGSGAYDPLADPRIVEMYSTHRRLLARESTPDPLLGGTSVIGLSDFRNLIAGRSVCLVANSQRVATSGMGAEIDDYDLVVRFNSFRIDAEHTGRRTDIHATIHKHNFNWDVPVRTRLVFGGKQGAWLQSVRRRLVPGAQRYVNDRSLRWPVREIGRLTEEEWPSIPTSGFNMLWLLDFLDVNPRLDLIGFDFYASGAYRLQDAMKLPITSVHEYRREREWIMERARHADEMRIALR</sequence>
<evidence type="ECO:0008006" key="11">
    <source>
        <dbReference type="Google" id="ProtNLM"/>
    </source>
</evidence>
<accession>A0A7W3XVC3</accession>
<evidence type="ECO:0000256" key="8">
    <source>
        <dbReference type="ARBA" id="ARBA00023180"/>
    </source>
</evidence>
<dbReference type="EMBL" id="VKHS01000038">
    <property type="protein sequence ID" value="MBB0228609.1"/>
    <property type="molecule type" value="Genomic_DNA"/>
</dbReference>
<evidence type="ECO:0000256" key="4">
    <source>
        <dbReference type="ARBA" id="ARBA00022679"/>
    </source>
</evidence>
<dbReference type="AlphaFoldDB" id="A0A7W3XVC3"/>
<keyword evidence="4" id="KW-0808">Transferase</keyword>
<protein>
    <recommendedName>
        <fullName evidence="11">Glycosyltransferase family 29 (Sialyltransferase)</fullName>
    </recommendedName>
</protein>
<keyword evidence="3" id="KW-0328">Glycosyltransferase</keyword>
<keyword evidence="6" id="KW-1133">Transmembrane helix</keyword>
<evidence type="ECO:0000256" key="1">
    <source>
        <dbReference type="ARBA" id="ARBA00004167"/>
    </source>
</evidence>
<evidence type="ECO:0000313" key="9">
    <source>
        <dbReference type="EMBL" id="MBB0228609.1"/>
    </source>
</evidence>
<dbReference type="GO" id="GO:0012505">
    <property type="term" value="C:endomembrane system"/>
    <property type="evidence" value="ECO:0007669"/>
    <property type="project" value="UniProtKB-SubCell"/>
</dbReference>
<dbReference type="Gene3D" id="3.90.1480.20">
    <property type="entry name" value="Glycosyl transferase family 29"/>
    <property type="match status" value="1"/>
</dbReference>